<sequence>MILVICGPPGAGKTTIATALADRLAARGEAVSLHHSDAFSSRTYEQLSNRARADPTDELTIVDGTFYKRHWQTQFRTLEDVRFVHVTASLETCLERNRTRAAPINEQGVHVVYREFAEPDAALEIDTDDCAVETAVDRIEDALEAWGWLADDA</sequence>
<proteinExistence type="predicted"/>
<dbReference type="AlphaFoldDB" id="L9WDT2"/>
<dbReference type="OrthoDB" id="28808at2157"/>
<accession>L9WDT2</accession>
<keyword evidence="2" id="KW-1185">Reference proteome</keyword>
<dbReference type="InterPro" id="IPR027417">
    <property type="entry name" value="P-loop_NTPase"/>
</dbReference>
<dbReference type="STRING" id="1230460.C495_05157"/>
<protein>
    <recommendedName>
        <fullName evidence="3">Adenylylsulfate kinase-like kinase</fullName>
    </recommendedName>
</protein>
<dbReference type="Gene3D" id="3.40.50.300">
    <property type="entry name" value="P-loop containing nucleotide triphosphate hydrolases"/>
    <property type="match status" value="1"/>
</dbReference>
<comment type="caution">
    <text evidence="1">The sequence shown here is derived from an EMBL/GenBank/DDBJ whole genome shotgun (WGS) entry which is preliminary data.</text>
</comment>
<dbReference type="Proteomes" id="UP000011661">
    <property type="component" value="Unassembled WGS sequence"/>
</dbReference>
<dbReference type="eggNOG" id="arCOG01041">
    <property type="taxonomic scope" value="Archaea"/>
</dbReference>
<dbReference type="PATRIC" id="fig|1230460.4.peg.1046"/>
<name>L9WDT2_9EURY</name>
<evidence type="ECO:0000313" key="2">
    <source>
        <dbReference type="Proteomes" id="UP000011661"/>
    </source>
</evidence>
<dbReference type="SUPFAM" id="SSF52540">
    <property type="entry name" value="P-loop containing nucleoside triphosphate hydrolases"/>
    <property type="match status" value="1"/>
</dbReference>
<dbReference type="EMBL" id="AOHX01000026">
    <property type="protein sequence ID" value="ELY47619.1"/>
    <property type="molecule type" value="Genomic_DNA"/>
</dbReference>
<reference evidence="1 2" key="1">
    <citation type="journal article" date="2014" name="PLoS Genet.">
        <title>Phylogenetically driven sequencing of extremely halophilic archaea reveals strategies for static and dynamic osmo-response.</title>
        <authorList>
            <person name="Becker E.A."/>
            <person name="Seitzer P.M."/>
            <person name="Tritt A."/>
            <person name="Larsen D."/>
            <person name="Krusor M."/>
            <person name="Yao A.I."/>
            <person name="Wu D."/>
            <person name="Madern D."/>
            <person name="Eisen J.A."/>
            <person name="Darling A.E."/>
            <person name="Facciotti M.T."/>
        </authorList>
    </citation>
    <scope>NUCLEOTIDE SEQUENCE [LARGE SCALE GENOMIC DNA]</scope>
    <source>
        <strain evidence="1 2">JCM 14089</strain>
    </source>
</reference>
<evidence type="ECO:0008006" key="3">
    <source>
        <dbReference type="Google" id="ProtNLM"/>
    </source>
</evidence>
<evidence type="ECO:0000313" key="1">
    <source>
        <dbReference type="EMBL" id="ELY47619.1"/>
    </source>
</evidence>
<dbReference type="RefSeq" id="WP_008160628.1">
    <property type="nucleotide sequence ID" value="NZ_AOHX01000026.1"/>
</dbReference>
<dbReference type="Pfam" id="PF13671">
    <property type="entry name" value="AAA_33"/>
    <property type="match status" value="1"/>
</dbReference>
<organism evidence="1 2">
    <name type="scientific">Natronorubrum sulfidifaciens JCM 14089</name>
    <dbReference type="NCBI Taxonomy" id="1230460"/>
    <lineage>
        <taxon>Archaea</taxon>
        <taxon>Methanobacteriati</taxon>
        <taxon>Methanobacteriota</taxon>
        <taxon>Stenosarchaea group</taxon>
        <taxon>Halobacteria</taxon>
        <taxon>Halobacteriales</taxon>
        <taxon>Natrialbaceae</taxon>
        <taxon>Natronorubrum</taxon>
    </lineage>
</organism>
<gene>
    <name evidence="1" type="ORF">C495_05157</name>
</gene>